<accession>A0A8S1T0M4</accession>
<dbReference type="AlphaFoldDB" id="A0A8S1T0M4"/>
<comment type="caution">
    <text evidence="1">The sequence shown here is derived from an EMBL/GenBank/DDBJ whole genome shotgun (WGS) entry which is preliminary data.</text>
</comment>
<reference evidence="1" key="1">
    <citation type="submission" date="2021-01" db="EMBL/GenBank/DDBJ databases">
        <authorList>
            <consortium name="Genoscope - CEA"/>
            <person name="William W."/>
        </authorList>
    </citation>
    <scope>NUCLEOTIDE SEQUENCE</scope>
</reference>
<evidence type="ECO:0000313" key="1">
    <source>
        <dbReference type="EMBL" id="CAD8145026.1"/>
    </source>
</evidence>
<name>A0A8S1T0M4_PAROT</name>
<dbReference type="Proteomes" id="UP000683925">
    <property type="component" value="Unassembled WGS sequence"/>
</dbReference>
<evidence type="ECO:0000313" key="2">
    <source>
        <dbReference type="Proteomes" id="UP000683925"/>
    </source>
</evidence>
<gene>
    <name evidence="1" type="ORF">POCTA_138.1.T0170015</name>
</gene>
<dbReference type="EMBL" id="CAJJDP010000017">
    <property type="protein sequence ID" value="CAD8145026.1"/>
    <property type="molecule type" value="Genomic_DNA"/>
</dbReference>
<keyword evidence="2" id="KW-1185">Reference proteome</keyword>
<organism evidence="1 2">
    <name type="scientific">Paramecium octaurelia</name>
    <dbReference type="NCBI Taxonomy" id="43137"/>
    <lineage>
        <taxon>Eukaryota</taxon>
        <taxon>Sar</taxon>
        <taxon>Alveolata</taxon>
        <taxon>Ciliophora</taxon>
        <taxon>Intramacronucleata</taxon>
        <taxon>Oligohymenophorea</taxon>
        <taxon>Peniculida</taxon>
        <taxon>Parameciidae</taxon>
        <taxon>Paramecium</taxon>
    </lineage>
</organism>
<proteinExistence type="predicted"/>
<sequence length="135" mass="16583">MCWKSNVDFVFHYLRKSHKQEYMQCMLTLFQYWLVKSIKDHIGLKKLKFNCKLTLILQNKEETQFQYHQTIQNYEYIQLQCHKFNAMLNSNQSPRQQGFILEIFDYQINSNINAYSFQLQKSLIYKSKRRELIHQ</sequence>
<protein>
    <submittedName>
        <fullName evidence="1">Uncharacterized protein</fullName>
    </submittedName>
</protein>